<dbReference type="GeneTree" id="ENSGT00730000111329"/>
<feature type="region of interest" description="Disordered" evidence="1">
    <location>
        <begin position="1"/>
        <end position="39"/>
    </location>
</feature>
<dbReference type="Ensembl" id="ENSMUST00000178955.2">
    <property type="protein sequence ID" value="ENSMUSP00000137252.2"/>
    <property type="gene ID" value="ENSMUSG00000078249.6"/>
</dbReference>
<gene>
    <name evidence="2" type="primary">Hmga1b</name>
</gene>
<accession>J3QK51</accession>
<reference evidence="2" key="4">
    <citation type="submission" date="2025-09" db="UniProtKB">
        <authorList>
            <consortium name="Ensembl"/>
        </authorList>
    </citation>
    <scope>IDENTIFICATION</scope>
    <source>
        <strain evidence="2">C57BL/6J</strain>
    </source>
</reference>
<evidence type="ECO:0000256" key="1">
    <source>
        <dbReference type="SAM" id="MobiDB-lite"/>
    </source>
</evidence>
<reference evidence="2" key="3">
    <citation type="submission" date="2025-08" db="UniProtKB">
        <authorList>
            <consortium name="Ensembl"/>
        </authorList>
    </citation>
    <scope>IDENTIFICATION</scope>
    <source>
        <strain evidence="2">C57BL/6J</strain>
    </source>
</reference>
<dbReference type="AlphaFoldDB" id="J3QK51"/>
<dbReference type="Proteomes" id="UP000000589">
    <property type="component" value="Chromosome 11"/>
</dbReference>
<proteinExistence type="predicted"/>
<dbReference type="VEuPathDB" id="HostDB:ENSMUSG00000078249"/>
<name>J3QK51_MOUSE</name>
<reference evidence="2 3" key="1">
    <citation type="journal article" date="2009" name="PLoS Biol.">
        <title>Lineage-specific biology revealed by a finished genome assembly of the mouse.</title>
        <authorList>
            <consortium name="Mouse Genome Sequencing Consortium"/>
            <person name="Church D.M."/>
            <person name="Goodstadt L."/>
            <person name="Hillier L.W."/>
            <person name="Zody M.C."/>
            <person name="Goldstein S."/>
            <person name="She X."/>
            <person name="Bult C.J."/>
            <person name="Agarwala R."/>
            <person name="Cherry J.L."/>
            <person name="DiCuccio M."/>
            <person name="Hlavina W."/>
            <person name="Kapustin Y."/>
            <person name="Meric P."/>
            <person name="Maglott D."/>
            <person name="Birtle Z."/>
            <person name="Marques A.C."/>
            <person name="Graves T."/>
            <person name="Zhou S."/>
            <person name="Teague B."/>
            <person name="Potamousis K."/>
            <person name="Churas C."/>
            <person name="Place M."/>
            <person name="Herschleb J."/>
            <person name="Runnheim R."/>
            <person name="Forrest D."/>
            <person name="Amos-Landgraf J."/>
            <person name="Schwartz D.C."/>
            <person name="Cheng Z."/>
            <person name="Lindblad-Toh K."/>
            <person name="Eichler E.E."/>
            <person name="Ponting C.P."/>
        </authorList>
    </citation>
    <scope>NUCLEOTIDE SEQUENCE [LARGE SCALE GENOMIC DNA]</scope>
    <source>
        <strain evidence="2 3">C57BL/6J</strain>
    </source>
</reference>
<keyword evidence="3" id="KW-1185">Reference proteome</keyword>
<reference evidence="2 3" key="2">
    <citation type="journal article" date="2011" name="PLoS Biol.">
        <title>Modernizing reference genome assemblies.</title>
        <authorList>
            <person name="Church D.M."/>
            <person name="Schneider V.A."/>
            <person name="Graves T."/>
            <person name="Auger K."/>
            <person name="Cunningham F."/>
            <person name="Bouk N."/>
            <person name="Chen H.C."/>
            <person name="Agarwala R."/>
            <person name="McLaren W.M."/>
            <person name="Ritchie G.R."/>
            <person name="Albracht D."/>
            <person name="Kremitzki M."/>
            <person name="Rock S."/>
            <person name="Kotkiewicz H."/>
            <person name="Kremitzki C."/>
            <person name="Wollam A."/>
            <person name="Trani L."/>
            <person name="Fulton L."/>
            <person name="Fulton R."/>
            <person name="Matthews L."/>
            <person name="Whitehead S."/>
            <person name="Chow W."/>
            <person name="Torrance J."/>
            <person name="Dunn M."/>
            <person name="Harden G."/>
            <person name="Threadgold G."/>
            <person name="Wood J."/>
            <person name="Collins J."/>
            <person name="Heath P."/>
            <person name="Griffiths G."/>
            <person name="Pelan S."/>
            <person name="Grafham D."/>
            <person name="Eichler E.E."/>
            <person name="Weinstock G."/>
            <person name="Mardis E.R."/>
            <person name="Wilson R.K."/>
            <person name="Howe K."/>
            <person name="Flicek P."/>
            <person name="Hubbard T."/>
        </authorList>
    </citation>
    <scope>NUCLEOTIDE SEQUENCE [LARGE SCALE GENOMIC DNA]</scope>
    <source>
        <strain evidence="2 3">C57BL/6J</strain>
    </source>
</reference>
<dbReference type="Bgee" id="ENSMUSG00000078249">
    <property type="expression patterns" value="Expressed in epiblast (generic) and 100 other cell types or tissues"/>
</dbReference>
<sequence>MLRSQHVPTKVSPGGFLSPSCPTLQRSCTGLAEPLDNRK</sequence>
<evidence type="ECO:0000313" key="3">
    <source>
        <dbReference type="Proteomes" id="UP000000589"/>
    </source>
</evidence>
<protein>
    <submittedName>
        <fullName evidence="2">High mobility group AT-hook 1B</fullName>
    </submittedName>
</protein>
<dbReference type="MGI" id="MGI:96161">
    <property type="gene designation" value="Hmga1b"/>
</dbReference>
<evidence type="ECO:0000313" key="2">
    <source>
        <dbReference type="Ensembl" id="ENSMUSP00000137252.2"/>
    </source>
</evidence>
<dbReference type="ExpressionAtlas" id="J3QK51">
    <property type="expression patterns" value="baseline and differential"/>
</dbReference>
<organism evidence="2 3">
    <name type="scientific">Mus musculus</name>
    <name type="common">Mouse</name>
    <dbReference type="NCBI Taxonomy" id="10090"/>
    <lineage>
        <taxon>Eukaryota</taxon>
        <taxon>Metazoa</taxon>
        <taxon>Chordata</taxon>
        <taxon>Craniata</taxon>
        <taxon>Vertebrata</taxon>
        <taxon>Euteleostomi</taxon>
        <taxon>Mammalia</taxon>
        <taxon>Eutheria</taxon>
        <taxon>Euarchontoglires</taxon>
        <taxon>Glires</taxon>
        <taxon>Rodentia</taxon>
        <taxon>Myomorpha</taxon>
        <taxon>Muroidea</taxon>
        <taxon>Muridae</taxon>
        <taxon>Murinae</taxon>
        <taxon>Mus</taxon>
        <taxon>Mus</taxon>
    </lineage>
</organism>
<dbReference type="HOGENOM" id="CLU_3319890_0_0_1"/>